<dbReference type="PROSITE" id="PS00107">
    <property type="entry name" value="PROTEIN_KINASE_ATP"/>
    <property type="match status" value="1"/>
</dbReference>
<evidence type="ECO:0000256" key="10">
    <source>
        <dbReference type="RuleBase" id="RU000304"/>
    </source>
</evidence>
<dbReference type="SMART" id="SM00220">
    <property type="entry name" value="S_TKc"/>
    <property type="match status" value="1"/>
</dbReference>
<evidence type="ECO:0000256" key="8">
    <source>
        <dbReference type="ARBA" id="ARBA00048679"/>
    </source>
</evidence>
<keyword evidence="2 10" id="KW-0723">Serine/threonine-protein kinase</keyword>
<dbReference type="GO" id="GO:0005634">
    <property type="term" value="C:nucleus"/>
    <property type="evidence" value="ECO:0007669"/>
    <property type="project" value="TreeGrafter"/>
</dbReference>
<dbReference type="Proteomes" id="UP001201812">
    <property type="component" value="Unassembled WGS sequence"/>
</dbReference>
<protein>
    <recommendedName>
        <fullName evidence="1">non-specific serine/threonine protein kinase</fullName>
        <ecNumber evidence="1">2.7.11.1</ecNumber>
    </recommendedName>
</protein>
<dbReference type="InterPro" id="IPR051334">
    <property type="entry name" value="SRPK"/>
</dbReference>
<dbReference type="Gene3D" id="3.30.200.20">
    <property type="entry name" value="Phosphorylase Kinase, domain 1"/>
    <property type="match status" value="1"/>
</dbReference>
<proteinExistence type="inferred from homology"/>
<dbReference type="GO" id="GO:0004674">
    <property type="term" value="F:protein serine/threonine kinase activity"/>
    <property type="evidence" value="ECO:0007669"/>
    <property type="project" value="UniProtKB-KW"/>
</dbReference>
<feature type="domain" description="Protein kinase" evidence="11">
    <location>
        <begin position="109"/>
        <end position="453"/>
    </location>
</feature>
<evidence type="ECO:0000256" key="1">
    <source>
        <dbReference type="ARBA" id="ARBA00012513"/>
    </source>
</evidence>
<dbReference type="InterPro" id="IPR011009">
    <property type="entry name" value="Kinase-like_dom_sf"/>
</dbReference>
<evidence type="ECO:0000313" key="12">
    <source>
        <dbReference type="EMBL" id="KAI1729392.1"/>
    </source>
</evidence>
<keyword evidence="13" id="KW-1185">Reference proteome</keyword>
<keyword evidence="3" id="KW-0808">Transferase</keyword>
<evidence type="ECO:0000256" key="3">
    <source>
        <dbReference type="ARBA" id="ARBA00022679"/>
    </source>
</evidence>
<name>A0AAD4NJ50_9BILA</name>
<keyword evidence="6 9" id="KW-0067">ATP-binding</keyword>
<dbReference type="SUPFAM" id="SSF56112">
    <property type="entry name" value="Protein kinase-like (PK-like)"/>
    <property type="match status" value="1"/>
</dbReference>
<dbReference type="PANTHER" id="PTHR47634:SF9">
    <property type="entry name" value="PROTEIN KINASE DOMAIN-CONTAINING PROTEIN-RELATED"/>
    <property type="match status" value="1"/>
</dbReference>
<accession>A0AAD4NJ50</accession>
<dbReference type="EC" id="2.7.11.1" evidence="1"/>
<dbReference type="GO" id="GO:0005737">
    <property type="term" value="C:cytoplasm"/>
    <property type="evidence" value="ECO:0007669"/>
    <property type="project" value="TreeGrafter"/>
</dbReference>
<feature type="binding site" evidence="9">
    <location>
        <position position="138"/>
    </location>
    <ligand>
        <name>ATP</name>
        <dbReference type="ChEBI" id="CHEBI:30616"/>
    </ligand>
</feature>
<reference evidence="12" key="1">
    <citation type="submission" date="2022-01" db="EMBL/GenBank/DDBJ databases">
        <title>Genome Sequence Resource for Two Populations of Ditylenchus destructor, the Migratory Endoparasitic Phytonematode.</title>
        <authorList>
            <person name="Zhang H."/>
            <person name="Lin R."/>
            <person name="Xie B."/>
        </authorList>
    </citation>
    <scope>NUCLEOTIDE SEQUENCE</scope>
    <source>
        <strain evidence="12">BazhouSP</strain>
    </source>
</reference>
<evidence type="ECO:0000256" key="7">
    <source>
        <dbReference type="ARBA" id="ARBA00047899"/>
    </source>
</evidence>
<keyword evidence="5 12" id="KW-0418">Kinase</keyword>
<dbReference type="PROSITE" id="PS50011">
    <property type="entry name" value="PROTEIN_KINASE_DOM"/>
    <property type="match status" value="1"/>
</dbReference>
<dbReference type="PROSITE" id="PS00108">
    <property type="entry name" value="PROTEIN_KINASE_ST"/>
    <property type="match status" value="1"/>
</dbReference>
<organism evidence="12 13">
    <name type="scientific">Ditylenchus destructor</name>
    <dbReference type="NCBI Taxonomy" id="166010"/>
    <lineage>
        <taxon>Eukaryota</taxon>
        <taxon>Metazoa</taxon>
        <taxon>Ecdysozoa</taxon>
        <taxon>Nematoda</taxon>
        <taxon>Chromadorea</taxon>
        <taxon>Rhabditida</taxon>
        <taxon>Tylenchina</taxon>
        <taxon>Tylenchomorpha</taxon>
        <taxon>Sphaerularioidea</taxon>
        <taxon>Anguinidae</taxon>
        <taxon>Anguininae</taxon>
        <taxon>Ditylenchus</taxon>
    </lineage>
</organism>
<dbReference type="Pfam" id="PF00069">
    <property type="entry name" value="Pkinase"/>
    <property type="match status" value="1"/>
</dbReference>
<evidence type="ECO:0000256" key="5">
    <source>
        <dbReference type="ARBA" id="ARBA00022777"/>
    </source>
</evidence>
<comment type="catalytic activity">
    <reaction evidence="7">
        <text>L-threonyl-[protein] + ATP = O-phospho-L-threonyl-[protein] + ADP + H(+)</text>
        <dbReference type="Rhea" id="RHEA:46608"/>
        <dbReference type="Rhea" id="RHEA-COMP:11060"/>
        <dbReference type="Rhea" id="RHEA-COMP:11605"/>
        <dbReference type="ChEBI" id="CHEBI:15378"/>
        <dbReference type="ChEBI" id="CHEBI:30013"/>
        <dbReference type="ChEBI" id="CHEBI:30616"/>
        <dbReference type="ChEBI" id="CHEBI:61977"/>
        <dbReference type="ChEBI" id="CHEBI:456216"/>
        <dbReference type="EC" id="2.7.11.1"/>
    </reaction>
</comment>
<evidence type="ECO:0000259" key="11">
    <source>
        <dbReference type="PROSITE" id="PS50011"/>
    </source>
</evidence>
<evidence type="ECO:0000256" key="6">
    <source>
        <dbReference type="ARBA" id="ARBA00022840"/>
    </source>
</evidence>
<evidence type="ECO:0000256" key="9">
    <source>
        <dbReference type="PROSITE-ProRule" id="PRU10141"/>
    </source>
</evidence>
<sequence>MHILEMEEEENPRFAQEKGKLMCKIFKNKYRHVPVVRETPIVDLQLFKEDRDNNAVDVDESQEQQYLGNKDHFMIIPNPDDVEDHEEAENYCYGGFHPVQINDIFMNRYKVEAKLGAGQFSTVWKCYDSIEQRSVAIKIVRSRRRYVMAGIEEYQILKQISQAEEEDGYRRLLAVNDAFSFESINGVHLAIVTEAQECNLLKLIQATEYRGLPIDIVRSITRQILRGLACLHDKCRILHTDIKPENILTELNQDKLDAITKDCKRAIEKRAGRKEIEHIINKHVKYVRIKIADFSNSVNLDDDYHGCIQTRQYRALEVLIGAKYATPADIWSVACMSFEMATGRFLFEVHDQSIDDELANEYPDENHIKEIMQLLGPIPSRVWRTGKKSSEFYDPKSRLLIHFPRLVRHNFVGHFQDIPVKITEPFAKLLKEMLDYDTNDRVTAKGALQNSWLSEDIGRSRNGTTSR</sequence>
<dbReference type="GO" id="GO:0050684">
    <property type="term" value="P:regulation of mRNA processing"/>
    <property type="evidence" value="ECO:0007669"/>
    <property type="project" value="TreeGrafter"/>
</dbReference>
<dbReference type="InterPro" id="IPR017441">
    <property type="entry name" value="Protein_kinase_ATP_BS"/>
</dbReference>
<comment type="caution">
    <text evidence="12">The sequence shown here is derived from an EMBL/GenBank/DDBJ whole genome shotgun (WGS) entry which is preliminary data.</text>
</comment>
<dbReference type="Gene3D" id="1.10.510.10">
    <property type="entry name" value="Transferase(Phosphotransferase) domain 1"/>
    <property type="match status" value="1"/>
</dbReference>
<gene>
    <name evidence="12" type="ORF">DdX_01632</name>
</gene>
<dbReference type="InterPro" id="IPR008271">
    <property type="entry name" value="Ser/Thr_kinase_AS"/>
</dbReference>
<dbReference type="PANTHER" id="PTHR47634">
    <property type="entry name" value="PROTEIN KINASE DOMAIN-CONTAINING PROTEIN-RELATED"/>
    <property type="match status" value="1"/>
</dbReference>
<comment type="catalytic activity">
    <reaction evidence="8">
        <text>L-seryl-[protein] + ATP = O-phospho-L-seryl-[protein] + ADP + H(+)</text>
        <dbReference type="Rhea" id="RHEA:17989"/>
        <dbReference type="Rhea" id="RHEA-COMP:9863"/>
        <dbReference type="Rhea" id="RHEA-COMP:11604"/>
        <dbReference type="ChEBI" id="CHEBI:15378"/>
        <dbReference type="ChEBI" id="CHEBI:29999"/>
        <dbReference type="ChEBI" id="CHEBI:30616"/>
        <dbReference type="ChEBI" id="CHEBI:83421"/>
        <dbReference type="ChEBI" id="CHEBI:456216"/>
        <dbReference type="EC" id="2.7.11.1"/>
    </reaction>
</comment>
<dbReference type="FunFam" id="1.10.510.10:FF:000275">
    <property type="entry name" value="SRSF protein kinase 2 isoform X3"/>
    <property type="match status" value="1"/>
</dbReference>
<comment type="similarity">
    <text evidence="10">Belongs to the protein kinase superfamily.</text>
</comment>
<dbReference type="GO" id="GO:0000245">
    <property type="term" value="P:spliceosomal complex assembly"/>
    <property type="evidence" value="ECO:0007669"/>
    <property type="project" value="TreeGrafter"/>
</dbReference>
<evidence type="ECO:0000313" key="13">
    <source>
        <dbReference type="Proteomes" id="UP001201812"/>
    </source>
</evidence>
<dbReference type="GO" id="GO:0005524">
    <property type="term" value="F:ATP binding"/>
    <property type="evidence" value="ECO:0007669"/>
    <property type="project" value="UniProtKB-UniRule"/>
</dbReference>
<dbReference type="EMBL" id="JAKKPZ010000001">
    <property type="protein sequence ID" value="KAI1729392.1"/>
    <property type="molecule type" value="Genomic_DNA"/>
</dbReference>
<dbReference type="InterPro" id="IPR000719">
    <property type="entry name" value="Prot_kinase_dom"/>
</dbReference>
<keyword evidence="4 9" id="KW-0547">Nucleotide-binding</keyword>
<dbReference type="AlphaFoldDB" id="A0AAD4NJ50"/>
<evidence type="ECO:0000256" key="2">
    <source>
        <dbReference type="ARBA" id="ARBA00022527"/>
    </source>
</evidence>
<evidence type="ECO:0000256" key="4">
    <source>
        <dbReference type="ARBA" id="ARBA00022741"/>
    </source>
</evidence>